<comment type="subcellular location">
    <subcellularLocation>
        <location evidence="11">Mitochondrion inner membrane</location>
    </subcellularLocation>
</comment>
<comment type="pathway">
    <text evidence="2 11">Porphyrin-containing compound metabolism; protoporphyrin-IX biosynthesis; protoporphyrin-IX from protoporphyrinogen-IX: step 1/1.</text>
</comment>
<dbReference type="InterPro" id="IPR050464">
    <property type="entry name" value="Zeta_carotene_desat/Oxidored"/>
</dbReference>
<feature type="region of interest" description="Disordered" evidence="12">
    <location>
        <begin position="159"/>
        <end position="182"/>
    </location>
</feature>
<evidence type="ECO:0000256" key="3">
    <source>
        <dbReference type="ARBA" id="ARBA00010551"/>
    </source>
</evidence>
<dbReference type="SUPFAM" id="SSF54373">
    <property type="entry name" value="FAD-linked reductases, C-terminal domain"/>
    <property type="match status" value="1"/>
</dbReference>
<dbReference type="EMBL" id="JBCAWK010000007">
    <property type="protein sequence ID" value="KAK8853421.1"/>
    <property type="molecule type" value="Genomic_DNA"/>
</dbReference>
<dbReference type="RefSeq" id="XP_066802607.1">
    <property type="nucleotide sequence ID" value="XM_066947228.1"/>
</dbReference>
<sequence>MPPPPPSHITVLGAGLTGLSTAFHLSRHLPRTSKINLIEGSSRLGGWIDSRDHLVGFKDPSSGEMREGKVVLETGPRSIRPRGSRGAASMLRMLRDLDLLDSIVPIPFSHPSAQNRFLLDTSSSSLTALPSSPLSLIRTQPPLLKGLLSSIASEPFKSKRNLQTTSAQDVNEKMSPLSEPYDGRDESVDSFFRRRFGPDIADNLASAMVHGIYAASSRDLSVRAAFPSLWDSERRYGSVVAGMFLGTKSRSEREDEKREWRELGELGEEREKWSLYGLRGGLGSLISRLKDFVVKDDRVEIILDEMVRKIDHHDSTRTKSKKITVDGKEREMMTIHTGSRSFETSHLISALPSSRLPIASLPNLTYNPSTSVGVINLVYPLPPSEVHPAGFGYLVPRPSIDETNKGGRNPSGVLGCIFDSTALPSDPPELGGKITKLTMMIGGPYWSSYHPVQPLPSNADDLIPQAIEHLEAVFPHLKCVRPILKIANLHTNCIPTYLPGHGDRLRELHAAIESGPWGGKLSLVGNSYGGVGVNDCVYHGELVAKGLAQGNRLTGLEKWANWD</sequence>
<dbReference type="GO" id="GO:0006782">
    <property type="term" value="P:protoporphyrinogen IX biosynthetic process"/>
    <property type="evidence" value="ECO:0007669"/>
    <property type="project" value="UniProtKB-UniRule"/>
</dbReference>
<dbReference type="EC" id="1.3.3.4" evidence="4 11"/>
<keyword evidence="15" id="KW-1185">Reference proteome</keyword>
<comment type="cofactor">
    <cofactor evidence="11">
        <name>FAD</name>
        <dbReference type="ChEBI" id="CHEBI:57692"/>
    </cofactor>
    <text evidence="11">Binds 1 FAD per subunit.</text>
</comment>
<organism evidence="14 15">
    <name type="scientific">Kwoniella newhampshirensis</name>
    <dbReference type="NCBI Taxonomy" id="1651941"/>
    <lineage>
        <taxon>Eukaryota</taxon>
        <taxon>Fungi</taxon>
        <taxon>Dikarya</taxon>
        <taxon>Basidiomycota</taxon>
        <taxon>Agaricomycotina</taxon>
        <taxon>Tremellomycetes</taxon>
        <taxon>Tremellales</taxon>
        <taxon>Cryptococcaceae</taxon>
        <taxon>Kwoniella</taxon>
    </lineage>
</organism>
<keyword evidence="6 11" id="KW-0274">FAD</keyword>
<feature type="domain" description="Amine oxidase" evidence="13">
    <location>
        <begin position="16"/>
        <end position="545"/>
    </location>
</feature>
<keyword evidence="8 11" id="KW-0350">Heme biosynthesis</keyword>
<evidence type="ECO:0000313" key="15">
    <source>
        <dbReference type="Proteomes" id="UP001388673"/>
    </source>
</evidence>
<evidence type="ECO:0000256" key="4">
    <source>
        <dbReference type="ARBA" id="ARBA00012867"/>
    </source>
</evidence>
<evidence type="ECO:0000256" key="10">
    <source>
        <dbReference type="ARBA" id="ARBA00047554"/>
    </source>
</evidence>
<evidence type="ECO:0000256" key="12">
    <source>
        <dbReference type="SAM" id="MobiDB-lite"/>
    </source>
</evidence>
<protein>
    <recommendedName>
        <fullName evidence="4 11">Protoporphyrinogen oxidase</fullName>
        <ecNumber evidence="4 11">1.3.3.4</ecNumber>
    </recommendedName>
</protein>
<accession>A0AAW0YZ10</accession>
<proteinExistence type="inferred from homology"/>
<dbReference type="KEGG" id="kne:92181385"/>
<evidence type="ECO:0000256" key="5">
    <source>
        <dbReference type="ARBA" id="ARBA00022630"/>
    </source>
</evidence>
<evidence type="ECO:0000256" key="6">
    <source>
        <dbReference type="ARBA" id="ARBA00022827"/>
    </source>
</evidence>
<comment type="function">
    <text evidence="1 11">Catalyzes the 6-electron oxidation of protoporphyrinogen-IX to form protoporphyrin-IX.</text>
</comment>
<gene>
    <name evidence="14" type="ORF">IAR55_004127</name>
</gene>
<dbReference type="GO" id="GO:0004729">
    <property type="term" value="F:oxygen-dependent protoporphyrinogen oxidase activity"/>
    <property type="evidence" value="ECO:0007669"/>
    <property type="project" value="UniProtKB-UniRule"/>
</dbReference>
<comment type="similarity">
    <text evidence="3 11">Belongs to the protoporphyrinogen/coproporphyrinogen oxidase family. Protoporphyrinogen oxidase subfamily.</text>
</comment>
<dbReference type="GO" id="GO:0005743">
    <property type="term" value="C:mitochondrial inner membrane"/>
    <property type="evidence" value="ECO:0007669"/>
    <property type="project" value="UniProtKB-SubCell"/>
</dbReference>
<dbReference type="InterPro" id="IPR002937">
    <property type="entry name" value="Amino_oxidase"/>
</dbReference>
<evidence type="ECO:0000256" key="9">
    <source>
        <dbReference type="ARBA" id="ARBA00023244"/>
    </source>
</evidence>
<dbReference type="InterPro" id="IPR004572">
    <property type="entry name" value="Protoporphyrinogen_oxidase"/>
</dbReference>
<keyword evidence="7 11" id="KW-0560">Oxidoreductase</keyword>
<dbReference type="GeneID" id="92181385"/>
<evidence type="ECO:0000256" key="2">
    <source>
        <dbReference type="ARBA" id="ARBA00005073"/>
    </source>
</evidence>
<dbReference type="PANTHER" id="PTHR42923:SF3">
    <property type="entry name" value="PROTOPORPHYRINOGEN OXIDASE"/>
    <property type="match status" value="1"/>
</dbReference>
<evidence type="ECO:0000256" key="11">
    <source>
        <dbReference type="RuleBase" id="RU367069"/>
    </source>
</evidence>
<evidence type="ECO:0000256" key="8">
    <source>
        <dbReference type="ARBA" id="ARBA00023133"/>
    </source>
</evidence>
<dbReference type="NCBIfam" id="TIGR00562">
    <property type="entry name" value="proto_IX_ox"/>
    <property type="match status" value="1"/>
</dbReference>
<dbReference type="InterPro" id="IPR036188">
    <property type="entry name" value="FAD/NAD-bd_sf"/>
</dbReference>
<dbReference type="Pfam" id="PF01593">
    <property type="entry name" value="Amino_oxidase"/>
    <property type="match status" value="1"/>
</dbReference>
<dbReference type="Proteomes" id="UP001388673">
    <property type="component" value="Unassembled WGS sequence"/>
</dbReference>
<evidence type="ECO:0000313" key="14">
    <source>
        <dbReference type="EMBL" id="KAK8853421.1"/>
    </source>
</evidence>
<reference evidence="14 15" key="1">
    <citation type="journal article" date="2024" name="bioRxiv">
        <title>Comparative genomics of Cryptococcus and Kwoniella reveals pathogenesis evolution and contrasting karyotype dynamics via intercentromeric recombination or chromosome fusion.</title>
        <authorList>
            <person name="Coelho M.A."/>
            <person name="David-Palma M."/>
            <person name="Shea T."/>
            <person name="Bowers K."/>
            <person name="McGinley-Smith S."/>
            <person name="Mohammad A.W."/>
            <person name="Gnirke A."/>
            <person name="Yurkov A.M."/>
            <person name="Nowrousian M."/>
            <person name="Sun S."/>
            <person name="Cuomo C.A."/>
            <person name="Heitman J."/>
        </authorList>
    </citation>
    <scope>NUCLEOTIDE SEQUENCE [LARGE SCALE GENOMIC DNA]</scope>
    <source>
        <strain evidence="14 15">CBS 13917</strain>
    </source>
</reference>
<keyword evidence="9 11" id="KW-0627">Porphyrin biosynthesis</keyword>
<name>A0AAW0YZ10_9TREE</name>
<evidence type="ECO:0000259" key="13">
    <source>
        <dbReference type="Pfam" id="PF01593"/>
    </source>
</evidence>
<comment type="caution">
    <text evidence="14">The sequence shown here is derived from an EMBL/GenBank/DDBJ whole genome shotgun (WGS) entry which is preliminary data.</text>
</comment>
<dbReference type="AlphaFoldDB" id="A0AAW0YZ10"/>
<evidence type="ECO:0000256" key="1">
    <source>
        <dbReference type="ARBA" id="ARBA00002600"/>
    </source>
</evidence>
<dbReference type="SUPFAM" id="SSF51905">
    <property type="entry name" value="FAD/NAD(P)-binding domain"/>
    <property type="match status" value="1"/>
</dbReference>
<keyword evidence="5 11" id="KW-0285">Flavoprotein</keyword>
<dbReference type="PANTHER" id="PTHR42923">
    <property type="entry name" value="PROTOPORPHYRINOGEN OXIDASE"/>
    <property type="match status" value="1"/>
</dbReference>
<evidence type="ECO:0000256" key="7">
    <source>
        <dbReference type="ARBA" id="ARBA00023002"/>
    </source>
</evidence>
<dbReference type="Gene3D" id="3.50.50.60">
    <property type="entry name" value="FAD/NAD(P)-binding domain"/>
    <property type="match status" value="1"/>
</dbReference>
<comment type="catalytic activity">
    <reaction evidence="10 11">
        <text>protoporphyrinogen IX + 3 O2 = protoporphyrin IX + 3 H2O2</text>
        <dbReference type="Rhea" id="RHEA:25576"/>
        <dbReference type="ChEBI" id="CHEBI:15379"/>
        <dbReference type="ChEBI" id="CHEBI:16240"/>
        <dbReference type="ChEBI" id="CHEBI:57306"/>
        <dbReference type="ChEBI" id="CHEBI:57307"/>
        <dbReference type="EC" id="1.3.3.4"/>
    </reaction>
</comment>